<dbReference type="GO" id="GO:0045893">
    <property type="term" value="P:positive regulation of DNA-templated transcription"/>
    <property type="evidence" value="ECO:0007669"/>
    <property type="project" value="InterPro"/>
</dbReference>
<dbReference type="InterPro" id="IPR001876">
    <property type="entry name" value="Znf_RanBP2"/>
</dbReference>
<evidence type="ECO:0000313" key="11">
    <source>
        <dbReference type="EMBL" id="CAF4336510.1"/>
    </source>
</evidence>
<sequence>MTEKATKQQRIIIDSSGTWDCSLCTYKNPCIIFRCEMCGTHKGTATRKPKLVLNFLSEQLAKSKRKTNEDYFSDVAFTDDDDDDDNDESENNLRKTNHYNRLRRASHNENNSSASLKTNDHSNLSRRKKSTTDKHKDMNKNQRSNVHNQKNTRDSRQQKKKAARFSSMSSSIDSTTIVTVDGISVQIIELSPMEADSFATNNTSSNDSAASRTSSLDNSSI</sequence>
<dbReference type="PANTHER" id="PTHR12920">
    <property type="entry name" value="RYBP AND YAF2-RELATED"/>
    <property type="match status" value="1"/>
</dbReference>
<dbReference type="SUPFAM" id="SSF90209">
    <property type="entry name" value="Ran binding protein zinc finger-like"/>
    <property type="match status" value="1"/>
</dbReference>
<keyword evidence="2 4" id="KW-0863">Zinc-finger</keyword>
<dbReference type="EMBL" id="CAJOBP010002138">
    <property type="protein sequence ID" value="CAF4336510.1"/>
    <property type="molecule type" value="Genomic_DNA"/>
</dbReference>
<evidence type="ECO:0000313" key="14">
    <source>
        <dbReference type="Proteomes" id="UP000663873"/>
    </source>
</evidence>
<evidence type="ECO:0000313" key="10">
    <source>
        <dbReference type="EMBL" id="CAF4190080.1"/>
    </source>
</evidence>
<dbReference type="Gene3D" id="4.10.1060.10">
    <property type="entry name" value="Zinc finger, RanBP2-type"/>
    <property type="match status" value="1"/>
</dbReference>
<dbReference type="GO" id="GO:0005634">
    <property type="term" value="C:nucleus"/>
    <property type="evidence" value="ECO:0007669"/>
    <property type="project" value="TreeGrafter"/>
</dbReference>
<dbReference type="EMBL" id="CAJNXB010000627">
    <property type="protein sequence ID" value="CAF3077468.1"/>
    <property type="molecule type" value="Genomic_DNA"/>
</dbReference>
<comment type="caution">
    <text evidence="7">The sequence shown here is derived from an EMBL/GenBank/DDBJ whole genome shotgun (WGS) entry which is preliminary data.</text>
</comment>
<dbReference type="Proteomes" id="UP000663848">
    <property type="component" value="Unassembled WGS sequence"/>
</dbReference>
<dbReference type="Proteomes" id="UP000663872">
    <property type="component" value="Unassembled WGS sequence"/>
</dbReference>
<evidence type="ECO:0000256" key="5">
    <source>
        <dbReference type="SAM" id="MobiDB-lite"/>
    </source>
</evidence>
<dbReference type="EMBL" id="CAJOBR010000315">
    <property type="protein sequence ID" value="CAF4495116.1"/>
    <property type="molecule type" value="Genomic_DNA"/>
</dbReference>
<evidence type="ECO:0000259" key="6">
    <source>
        <dbReference type="PROSITE" id="PS50199"/>
    </source>
</evidence>
<keyword evidence="14" id="KW-1185">Reference proteome</keyword>
<dbReference type="Proteomes" id="UP000663851">
    <property type="component" value="Unassembled WGS sequence"/>
</dbReference>
<dbReference type="GO" id="GO:0003677">
    <property type="term" value="F:DNA binding"/>
    <property type="evidence" value="ECO:0007669"/>
    <property type="project" value="TreeGrafter"/>
</dbReference>
<dbReference type="OrthoDB" id="10063208at2759"/>
<dbReference type="PROSITE" id="PS01358">
    <property type="entry name" value="ZF_RANBP2_1"/>
    <property type="match status" value="1"/>
</dbReference>
<feature type="domain" description="RanBP2-type" evidence="6">
    <location>
        <begin position="15"/>
        <end position="44"/>
    </location>
</feature>
<evidence type="ECO:0000256" key="3">
    <source>
        <dbReference type="ARBA" id="ARBA00022833"/>
    </source>
</evidence>
<evidence type="ECO:0000313" key="7">
    <source>
        <dbReference type="EMBL" id="CAF3077468.1"/>
    </source>
</evidence>
<dbReference type="EMBL" id="CAJNYD010004858">
    <property type="protein sequence ID" value="CAF3643791.1"/>
    <property type="molecule type" value="Genomic_DNA"/>
</dbReference>
<keyword evidence="3" id="KW-0862">Zinc</keyword>
<dbReference type="Proteomes" id="UP000663833">
    <property type="component" value="Unassembled WGS sequence"/>
</dbReference>
<evidence type="ECO:0000313" key="13">
    <source>
        <dbReference type="Proteomes" id="UP000663825"/>
    </source>
</evidence>
<dbReference type="InterPro" id="IPR039958">
    <property type="entry name" value="RYBP/YAF2"/>
</dbReference>
<evidence type="ECO:0000313" key="8">
    <source>
        <dbReference type="EMBL" id="CAF3320829.1"/>
    </source>
</evidence>
<feature type="compositionally biased region" description="Basic residues" evidence="5">
    <location>
        <begin position="95"/>
        <end position="105"/>
    </location>
</feature>
<feature type="compositionally biased region" description="Basic and acidic residues" evidence="5">
    <location>
        <begin position="130"/>
        <end position="140"/>
    </location>
</feature>
<dbReference type="PROSITE" id="PS50199">
    <property type="entry name" value="ZF_RANBP2_2"/>
    <property type="match status" value="1"/>
</dbReference>
<name>A0A817MZT1_9BILA</name>
<dbReference type="Proteomes" id="UP000663825">
    <property type="component" value="Unassembled WGS sequence"/>
</dbReference>
<feature type="compositionally biased region" description="Low complexity" evidence="5">
    <location>
        <begin position="198"/>
        <end position="215"/>
    </location>
</feature>
<feature type="region of interest" description="Disordered" evidence="5">
    <location>
        <begin position="75"/>
        <end position="171"/>
    </location>
</feature>
<reference evidence="7" key="1">
    <citation type="submission" date="2021-02" db="EMBL/GenBank/DDBJ databases">
        <authorList>
            <person name="Nowell W R."/>
        </authorList>
    </citation>
    <scope>NUCLEOTIDE SEQUENCE</scope>
</reference>
<evidence type="ECO:0000313" key="12">
    <source>
        <dbReference type="EMBL" id="CAF4495116.1"/>
    </source>
</evidence>
<proteinExistence type="predicted"/>
<dbReference type="EMBL" id="CAJNYT010000058">
    <property type="protein sequence ID" value="CAF3320829.1"/>
    <property type="molecule type" value="Genomic_DNA"/>
</dbReference>
<feature type="compositionally biased region" description="Acidic residues" evidence="5">
    <location>
        <begin position="77"/>
        <end position="90"/>
    </location>
</feature>
<evidence type="ECO:0000256" key="4">
    <source>
        <dbReference type="PROSITE-ProRule" id="PRU00322"/>
    </source>
</evidence>
<dbReference type="Proteomes" id="UP000663873">
    <property type="component" value="Unassembled WGS sequence"/>
</dbReference>
<feature type="region of interest" description="Disordered" evidence="5">
    <location>
        <begin position="198"/>
        <end position="221"/>
    </location>
</feature>
<dbReference type="PANTHER" id="PTHR12920:SF4">
    <property type="entry name" value="GEO03726P1"/>
    <property type="match status" value="1"/>
</dbReference>
<gene>
    <name evidence="8" type="ORF">GRG538_LOCUS2413</name>
    <name evidence="10" type="ORF">HFQ381_LOCUS6788</name>
    <name evidence="9" type="ORF">LUA448_LOCUS32597</name>
    <name evidence="12" type="ORF">QYT958_LOCUS4200</name>
    <name evidence="7" type="ORF">TIS948_LOCUS5451</name>
    <name evidence="11" type="ORF">UJA718_LOCUS14849</name>
</gene>
<protein>
    <recommendedName>
        <fullName evidence="6">RanBP2-type domain-containing protein</fullName>
    </recommendedName>
</protein>
<feature type="compositionally biased region" description="Polar residues" evidence="5">
    <location>
        <begin position="108"/>
        <end position="117"/>
    </location>
</feature>
<evidence type="ECO:0000313" key="9">
    <source>
        <dbReference type="EMBL" id="CAF3643791.1"/>
    </source>
</evidence>
<dbReference type="InterPro" id="IPR036443">
    <property type="entry name" value="Znf_RanBP2_sf"/>
</dbReference>
<evidence type="ECO:0000256" key="1">
    <source>
        <dbReference type="ARBA" id="ARBA00022723"/>
    </source>
</evidence>
<dbReference type="GO" id="GO:0003712">
    <property type="term" value="F:transcription coregulator activity"/>
    <property type="evidence" value="ECO:0007669"/>
    <property type="project" value="TreeGrafter"/>
</dbReference>
<dbReference type="EMBL" id="CAJOBO010000312">
    <property type="protein sequence ID" value="CAF4190080.1"/>
    <property type="molecule type" value="Genomic_DNA"/>
</dbReference>
<dbReference type="AlphaFoldDB" id="A0A817MZT1"/>
<accession>A0A817MZT1</accession>
<evidence type="ECO:0000256" key="2">
    <source>
        <dbReference type="ARBA" id="ARBA00022771"/>
    </source>
</evidence>
<keyword evidence="1" id="KW-0479">Metal-binding</keyword>
<dbReference type="GO" id="GO:0008270">
    <property type="term" value="F:zinc ion binding"/>
    <property type="evidence" value="ECO:0007669"/>
    <property type="project" value="UniProtKB-KW"/>
</dbReference>
<organism evidence="7 13">
    <name type="scientific">Rotaria socialis</name>
    <dbReference type="NCBI Taxonomy" id="392032"/>
    <lineage>
        <taxon>Eukaryota</taxon>
        <taxon>Metazoa</taxon>
        <taxon>Spiralia</taxon>
        <taxon>Gnathifera</taxon>
        <taxon>Rotifera</taxon>
        <taxon>Eurotatoria</taxon>
        <taxon>Bdelloidea</taxon>
        <taxon>Philodinida</taxon>
        <taxon>Philodinidae</taxon>
        <taxon>Rotaria</taxon>
    </lineage>
</organism>